<dbReference type="Pfam" id="PF01612">
    <property type="entry name" value="DNA_pol_A_exo1"/>
    <property type="match status" value="1"/>
</dbReference>
<keyword evidence="1" id="KW-1133">Transmembrane helix</keyword>
<dbReference type="InterPro" id="IPR045092">
    <property type="entry name" value="Rrp6-like"/>
</dbReference>
<dbReference type="Proteomes" id="UP001605036">
    <property type="component" value="Unassembled WGS sequence"/>
</dbReference>
<dbReference type="InterPro" id="IPR036397">
    <property type="entry name" value="RNaseH_sf"/>
</dbReference>
<dbReference type="SUPFAM" id="SSF53098">
    <property type="entry name" value="Ribonuclease H-like"/>
    <property type="match status" value="1"/>
</dbReference>
<dbReference type="SUPFAM" id="SSF47819">
    <property type="entry name" value="HRDC-like"/>
    <property type="match status" value="1"/>
</dbReference>
<reference evidence="3 4" key="1">
    <citation type="submission" date="2024-09" db="EMBL/GenBank/DDBJ databases">
        <title>Chromosome-scale assembly of Riccia fluitans.</title>
        <authorList>
            <person name="Paukszto L."/>
            <person name="Sawicki J."/>
            <person name="Karawczyk K."/>
            <person name="Piernik-Szablinska J."/>
            <person name="Szczecinska M."/>
            <person name="Mazdziarz M."/>
        </authorList>
    </citation>
    <scope>NUCLEOTIDE SEQUENCE [LARGE SCALE GENOMIC DNA]</scope>
    <source>
        <strain evidence="3">Rf_01</strain>
        <tissue evidence="3">Aerial parts of the thallus</tissue>
    </source>
</reference>
<accession>A0ABD1YUG4</accession>
<gene>
    <name evidence="3" type="ORF">R1flu_005894</name>
</gene>
<dbReference type="InterPro" id="IPR002121">
    <property type="entry name" value="HRDC_dom"/>
</dbReference>
<dbReference type="InterPro" id="IPR012337">
    <property type="entry name" value="RNaseH-like_sf"/>
</dbReference>
<dbReference type="InterPro" id="IPR010997">
    <property type="entry name" value="HRDC-like_sf"/>
</dbReference>
<dbReference type="InterPro" id="IPR002562">
    <property type="entry name" value="3'-5'_exonuclease_dom"/>
</dbReference>
<dbReference type="PANTHER" id="PTHR12124">
    <property type="entry name" value="POLYMYOSITIS/SCLERODERMA AUTOANTIGEN-RELATED"/>
    <property type="match status" value="1"/>
</dbReference>
<name>A0ABD1YUG4_9MARC</name>
<evidence type="ECO:0000256" key="1">
    <source>
        <dbReference type="SAM" id="Phobius"/>
    </source>
</evidence>
<keyword evidence="4" id="KW-1185">Reference proteome</keyword>
<comment type="caution">
    <text evidence="3">The sequence shown here is derived from an EMBL/GenBank/DDBJ whole genome shotgun (WGS) entry which is preliminary data.</text>
</comment>
<feature type="domain" description="HRDC" evidence="2">
    <location>
        <begin position="354"/>
        <end position="434"/>
    </location>
</feature>
<dbReference type="InterPro" id="IPR049559">
    <property type="entry name" value="Rrp6p-like_exo"/>
</dbReference>
<evidence type="ECO:0000259" key="2">
    <source>
        <dbReference type="PROSITE" id="PS50967"/>
    </source>
</evidence>
<organism evidence="3 4">
    <name type="scientific">Riccia fluitans</name>
    <dbReference type="NCBI Taxonomy" id="41844"/>
    <lineage>
        <taxon>Eukaryota</taxon>
        <taxon>Viridiplantae</taxon>
        <taxon>Streptophyta</taxon>
        <taxon>Embryophyta</taxon>
        <taxon>Marchantiophyta</taxon>
        <taxon>Marchantiopsida</taxon>
        <taxon>Marchantiidae</taxon>
        <taxon>Marchantiales</taxon>
        <taxon>Ricciaceae</taxon>
        <taxon>Riccia</taxon>
    </lineage>
</organism>
<dbReference type="CDD" id="cd06147">
    <property type="entry name" value="Rrp6p_like_exo"/>
    <property type="match status" value="1"/>
</dbReference>
<dbReference type="Gene3D" id="1.10.150.80">
    <property type="entry name" value="HRDC domain"/>
    <property type="match status" value="1"/>
</dbReference>
<dbReference type="InterPro" id="IPR044876">
    <property type="entry name" value="HRDC_dom_sf"/>
</dbReference>
<dbReference type="AlphaFoldDB" id="A0ABD1YUG4"/>
<feature type="transmembrane region" description="Helical" evidence="1">
    <location>
        <begin position="12"/>
        <end position="32"/>
    </location>
</feature>
<keyword evidence="1" id="KW-0472">Membrane</keyword>
<dbReference type="Gene3D" id="3.30.420.10">
    <property type="entry name" value="Ribonuclease H-like superfamily/Ribonuclease H"/>
    <property type="match status" value="1"/>
</dbReference>
<evidence type="ECO:0000313" key="3">
    <source>
        <dbReference type="EMBL" id="KAL2634415.1"/>
    </source>
</evidence>
<dbReference type="EMBL" id="JBHFFA010000003">
    <property type="protein sequence ID" value="KAL2634415.1"/>
    <property type="molecule type" value="Genomic_DNA"/>
</dbReference>
<evidence type="ECO:0000313" key="4">
    <source>
        <dbReference type="Proteomes" id="UP001605036"/>
    </source>
</evidence>
<dbReference type="PANTHER" id="PTHR12124:SF68">
    <property type="entry name" value="PROTEIN RRP6-LIKE 3"/>
    <property type="match status" value="1"/>
</dbReference>
<dbReference type="SMART" id="SM00474">
    <property type="entry name" value="35EXOc"/>
    <property type="match status" value="1"/>
</dbReference>
<protein>
    <recommendedName>
        <fullName evidence="2">HRDC domain-containing protein</fullName>
    </recommendedName>
</protein>
<dbReference type="PROSITE" id="PS50967">
    <property type="entry name" value="HRDC"/>
    <property type="match status" value="1"/>
</dbReference>
<dbReference type="Pfam" id="PF00570">
    <property type="entry name" value="HRDC"/>
    <property type="match status" value="1"/>
</dbReference>
<keyword evidence="1" id="KW-0812">Transmembrane</keyword>
<sequence length="930" mass="105362">MVELKAASDRKLVTVAIAVASLTVISVGFVYARGRRRKARGAETAYTAKSEKPQRLFRRILADNSFSPFLHLQTEENELGHSHPHGQRIRWVLEQPPPKFLLEQTHGFPAGLGGPYEWVDTREQLEALARLLRNESEFAVDTEQHSYHSFHGFTALVQISTRESDYLVDTIALHDDMNILQDVFSNTAICKVFHGADSDILWLQRDFHIYVVNMFDTAKACSVLNKPQRSLAYLLKIYCDVTTNKAFQRADWRIRPLTEAMVEYARTDAHYLLYIARQLGLELVQQNSGEIKKQSLESGMSREGSLLEEAWRRSTMNCLQLFEKLGVADAAATATTLVTRFRYLHGNPPPSQLDHNPDHLVVKLCEWRDRVARAEDESLRAVLSDGALIALASICPQKPEVIRSTVVAADASLQSADDYLSPVIPTFDSPSLVLEKHIDELCDVIRSWNSTTLEEVSLANHVEANPRSYFTVLVDKLYSTLNLGPRRDAFLESYSIADKDEEYTSKTGIIGERKSTKEWRRNAGISRMQFVKKFSCKAPVYHNCRIYADDGRLLCFCDRKKLDWYVRRGLAEFVQEEPPAVRLLFEPKGRPEDENNEFYIQSKFNRCVGCGESSHYLRYRIIPSCYRQQFPEYLKSHRSHDIVLLCVDCHEAAHKAAEKHKIKIAKEFGVPLFAKVMDSEGEQNQAAFADAEGEMGVPPLQLKNAAMSLLRHGSTIPDQRREVLEEVIKAYFGRETITQEDLKAALLVSMGAHERRRLSKRILAQGGNNAKAAELVIRDDISLPNGQDERLVSSGTEANMASTREGNMKEENGEVQQISCSSSHFGSGDYTNKIILESLSAKRVSYRHKGRKNDSLLGHAVHGRRVVEIIMKQEGEDGIRVFCQQWRTVFVQALQPCFLPPGWDISHSGRREFGDYSVYKPASNEEQSAD</sequence>
<proteinExistence type="predicted"/>